<evidence type="ECO:0000256" key="9">
    <source>
        <dbReference type="SAM" id="Phobius"/>
    </source>
</evidence>
<evidence type="ECO:0000256" key="4">
    <source>
        <dbReference type="ARBA" id="ARBA00022946"/>
    </source>
</evidence>
<comment type="subcellular location">
    <subcellularLocation>
        <location evidence="1">Membrane</location>
        <topology evidence="1">Single-pass membrane protein</topology>
    </subcellularLocation>
    <subcellularLocation>
        <location evidence="2">Mitochondrion membrane</location>
    </subcellularLocation>
</comment>
<evidence type="ECO:0000256" key="6">
    <source>
        <dbReference type="ARBA" id="ARBA00023128"/>
    </source>
</evidence>
<dbReference type="EMBL" id="GL882885">
    <property type="protein sequence ID" value="EGF79718.1"/>
    <property type="molecule type" value="Genomic_DNA"/>
</dbReference>
<evidence type="ECO:0000313" key="10">
    <source>
        <dbReference type="EMBL" id="EGF79718.1"/>
    </source>
</evidence>
<keyword evidence="6" id="KW-0496">Mitochondrion</keyword>
<dbReference type="GO" id="GO:0051082">
    <property type="term" value="F:unfolded protein binding"/>
    <property type="evidence" value="ECO:0000318"/>
    <property type="project" value="GO_Central"/>
</dbReference>
<dbReference type="OrthoDB" id="18175at2759"/>
<evidence type="ECO:0000256" key="1">
    <source>
        <dbReference type="ARBA" id="ARBA00004167"/>
    </source>
</evidence>
<keyword evidence="11" id="KW-1185">Reference proteome</keyword>
<organism evidence="10 11">
    <name type="scientific">Batrachochytrium dendrobatidis (strain JAM81 / FGSC 10211)</name>
    <name type="common">Frog chytrid fungus</name>
    <dbReference type="NCBI Taxonomy" id="684364"/>
    <lineage>
        <taxon>Eukaryota</taxon>
        <taxon>Fungi</taxon>
        <taxon>Fungi incertae sedis</taxon>
        <taxon>Chytridiomycota</taxon>
        <taxon>Chytridiomycota incertae sedis</taxon>
        <taxon>Chytridiomycetes</taxon>
        <taxon>Rhizophydiales</taxon>
        <taxon>Rhizophydiales incertae sedis</taxon>
        <taxon>Batrachochytrium</taxon>
    </lineage>
</organism>
<gene>
    <name evidence="10" type="ORF">BATDEDRAFT_89418</name>
</gene>
<evidence type="ECO:0000313" key="11">
    <source>
        <dbReference type="Proteomes" id="UP000007241"/>
    </source>
</evidence>
<dbReference type="GeneID" id="18243486"/>
<name>F4P406_BATDJ</name>
<evidence type="ECO:0000256" key="8">
    <source>
        <dbReference type="ARBA" id="ARBA00038077"/>
    </source>
</evidence>
<evidence type="ECO:0000256" key="3">
    <source>
        <dbReference type="ARBA" id="ARBA00022692"/>
    </source>
</evidence>
<keyword evidence="3 9" id="KW-0812">Transmembrane</keyword>
<protein>
    <recommendedName>
        <fullName evidence="12">Protein PET100, mitochondrial</fullName>
    </recommendedName>
</protein>
<evidence type="ECO:0000256" key="7">
    <source>
        <dbReference type="ARBA" id="ARBA00023136"/>
    </source>
</evidence>
<evidence type="ECO:0000256" key="5">
    <source>
        <dbReference type="ARBA" id="ARBA00022989"/>
    </source>
</evidence>
<dbReference type="InterPro" id="IPR018625">
    <property type="entry name" value="Pet100"/>
</dbReference>
<dbReference type="AlphaFoldDB" id="F4P406"/>
<evidence type="ECO:0000256" key="2">
    <source>
        <dbReference type="ARBA" id="ARBA00004325"/>
    </source>
</evidence>
<comment type="similarity">
    <text evidence="8">Belongs to the PET100 family.</text>
</comment>
<dbReference type="PANTHER" id="PTHR33968">
    <property type="entry name" value="PROTEIN PET100 HOMOLOG, MITOCHONDRIAL"/>
    <property type="match status" value="1"/>
</dbReference>
<dbReference type="InParanoid" id="F4P406"/>
<dbReference type="Pfam" id="PF09803">
    <property type="entry name" value="Pet100"/>
    <property type="match status" value="1"/>
</dbReference>
<reference evidence="10 11" key="1">
    <citation type="submission" date="2009-12" db="EMBL/GenBank/DDBJ databases">
        <title>The draft genome of Batrachochytrium dendrobatidis.</title>
        <authorList>
            <consortium name="US DOE Joint Genome Institute (JGI-PGF)"/>
            <person name="Kuo A."/>
            <person name="Salamov A."/>
            <person name="Schmutz J."/>
            <person name="Lucas S."/>
            <person name="Pitluck S."/>
            <person name="Rosenblum E."/>
            <person name="Stajich J."/>
            <person name="Eisen M."/>
            <person name="Grigoriev I.V."/>
        </authorList>
    </citation>
    <scope>NUCLEOTIDE SEQUENCE [LARGE SCALE GENOMIC DNA]</scope>
    <source>
        <strain evidence="11">JAM81 / FGSC 10211</strain>
    </source>
</reference>
<keyword evidence="5 9" id="KW-1133">Transmembrane helix</keyword>
<dbReference type="GO" id="GO:0033617">
    <property type="term" value="P:mitochondrial respiratory chain complex IV assembly"/>
    <property type="evidence" value="ECO:0000318"/>
    <property type="project" value="GO_Central"/>
</dbReference>
<evidence type="ECO:0008006" key="12">
    <source>
        <dbReference type="Google" id="ProtNLM"/>
    </source>
</evidence>
<dbReference type="HOGENOM" id="CLU_2399332_0_0_1"/>
<keyword evidence="4" id="KW-0809">Transit peptide</keyword>
<dbReference type="RefSeq" id="XP_006679653.1">
    <property type="nucleotide sequence ID" value="XM_006679590.1"/>
</dbReference>
<dbReference type="Proteomes" id="UP000007241">
    <property type="component" value="Unassembled WGS sequence"/>
</dbReference>
<feature type="transmembrane region" description="Helical" evidence="9">
    <location>
        <begin position="6"/>
        <end position="27"/>
    </location>
</feature>
<sequence length="93" mass="10718">MPRININLEVLKFGLYIMFPVGVLYVYNKPEIMSYFPSTQDELDLDRKENQKVMFKIPSSHEELGQQMEIIRRNAALKKAAALKASPDSQDQS</sequence>
<proteinExistence type="inferred from homology"/>
<dbReference type="GO" id="GO:0005743">
    <property type="term" value="C:mitochondrial inner membrane"/>
    <property type="evidence" value="ECO:0000318"/>
    <property type="project" value="GO_Central"/>
</dbReference>
<dbReference type="PANTHER" id="PTHR33968:SF1">
    <property type="entry name" value="PROTEIN PET100 HOMOLOG, MITOCHONDRIAL"/>
    <property type="match status" value="1"/>
</dbReference>
<keyword evidence="7 9" id="KW-0472">Membrane</keyword>
<accession>F4P406</accession>